<dbReference type="RefSeq" id="WP_188506607.1">
    <property type="nucleotide sequence ID" value="NZ_BMER01000002.1"/>
</dbReference>
<feature type="chain" id="PRO_5037687047" evidence="1">
    <location>
        <begin position="27"/>
        <end position="210"/>
    </location>
</feature>
<feature type="signal peptide" evidence="1">
    <location>
        <begin position="1"/>
        <end position="26"/>
    </location>
</feature>
<sequence>MKKSILSAVKASCVLGLFFMMSCAKTGSGPDDPDGPDRDSGGAIPNSLHIAFETPDWKRQIDCSHLDLNPTDAPDPQVVFVFASSESTRNTFMLSYPKYAGDLEKAGNIRRYPVAKYSAVAGPFQYAMKLPLDDDKLDVSYGRLESDAGDSETEFTEITEIKRVGTDGNYGVFQLKGRYGFHSTLVRSSGNEPGKYVKGTFHLKVRAQLD</sequence>
<protein>
    <submittedName>
        <fullName evidence="2">Uncharacterized protein</fullName>
    </submittedName>
</protein>
<keyword evidence="1" id="KW-0732">Signal</keyword>
<dbReference type="AlphaFoldDB" id="A0A917MDZ6"/>
<evidence type="ECO:0000256" key="1">
    <source>
        <dbReference type="SAM" id="SignalP"/>
    </source>
</evidence>
<comment type="caution">
    <text evidence="2">The sequence shown here is derived from an EMBL/GenBank/DDBJ whole genome shotgun (WGS) entry which is preliminary data.</text>
</comment>
<evidence type="ECO:0000313" key="3">
    <source>
        <dbReference type="Proteomes" id="UP000660862"/>
    </source>
</evidence>
<gene>
    <name evidence="2" type="ORF">GCM10007415_27550</name>
</gene>
<keyword evidence="3" id="KW-1185">Reference proteome</keyword>
<name>A0A917MDZ6_9SPHI</name>
<evidence type="ECO:0000313" key="2">
    <source>
        <dbReference type="EMBL" id="GGG91435.1"/>
    </source>
</evidence>
<accession>A0A917MDZ6</accession>
<reference evidence="2" key="2">
    <citation type="submission" date="2020-09" db="EMBL/GenBank/DDBJ databases">
        <authorList>
            <person name="Sun Q."/>
            <person name="Zhou Y."/>
        </authorList>
    </citation>
    <scope>NUCLEOTIDE SEQUENCE</scope>
    <source>
        <strain evidence="2">CGMCC 1.12195</strain>
    </source>
</reference>
<proteinExistence type="predicted"/>
<dbReference type="Proteomes" id="UP000660862">
    <property type="component" value="Unassembled WGS sequence"/>
</dbReference>
<reference evidence="2" key="1">
    <citation type="journal article" date="2014" name="Int. J. Syst. Evol. Microbiol.">
        <title>Complete genome sequence of Corynebacterium casei LMG S-19264T (=DSM 44701T), isolated from a smear-ripened cheese.</title>
        <authorList>
            <consortium name="US DOE Joint Genome Institute (JGI-PGF)"/>
            <person name="Walter F."/>
            <person name="Albersmeier A."/>
            <person name="Kalinowski J."/>
            <person name="Ruckert C."/>
        </authorList>
    </citation>
    <scope>NUCLEOTIDE SEQUENCE</scope>
    <source>
        <strain evidence="2">CGMCC 1.12195</strain>
    </source>
</reference>
<dbReference type="PROSITE" id="PS51257">
    <property type="entry name" value="PROKAR_LIPOPROTEIN"/>
    <property type="match status" value="1"/>
</dbReference>
<dbReference type="EMBL" id="BMER01000002">
    <property type="protein sequence ID" value="GGG91435.1"/>
    <property type="molecule type" value="Genomic_DNA"/>
</dbReference>
<organism evidence="2 3">
    <name type="scientific">Parapedobacter pyrenivorans</name>
    <dbReference type="NCBI Taxonomy" id="1305674"/>
    <lineage>
        <taxon>Bacteria</taxon>
        <taxon>Pseudomonadati</taxon>
        <taxon>Bacteroidota</taxon>
        <taxon>Sphingobacteriia</taxon>
        <taxon>Sphingobacteriales</taxon>
        <taxon>Sphingobacteriaceae</taxon>
        <taxon>Parapedobacter</taxon>
    </lineage>
</organism>